<evidence type="ECO:0000313" key="4">
    <source>
        <dbReference type="Proteomes" id="UP000267448"/>
    </source>
</evidence>
<dbReference type="OrthoDB" id="9804951at2"/>
<dbReference type="InterPro" id="IPR052155">
    <property type="entry name" value="Biofilm_reg_signaling"/>
</dbReference>
<feature type="domain" description="EAL" evidence="1">
    <location>
        <begin position="393"/>
        <end position="647"/>
    </location>
</feature>
<dbReference type="Gene3D" id="3.20.20.450">
    <property type="entry name" value="EAL domain"/>
    <property type="match status" value="1"/>
</dbReference>
<dbReference type="PROSITE" id="PS50887">
    <property type="entry name" value="GGDEF"/>
    <property type="match status" value="1"/>
</dbReference>
<reference evidence="3 4" key="1">
    <citation type="submission" date="2018-12" db="EMBL/GenBank/DDBJ databases">
        <authorList>
            <person name="Yu L."/>
        </authorList>
    </citation>
    <scope>NUCLEOTIDE SEQUENCE [LARGE SCALE GENOMIC DNA]</scope>
    <source>
        <strain evidence="3 4">HAW-EB2</strain>
    </source>
</reference>
<evidence type="ECO:0000259" key="1">
    <source>
        <dbReference type="PROSITE" id="PS50883"/>
    </source>
</evidence>
<dbReference type="SMART" id="SM00065">
    <property type="entry name" value="GAF"/>
    <property type="match status" value="1"/>
</dbReference>
<dbReference type="SUPFAM" id="SSF141868">
    <property type="entry name" value="EAL domain-like"/>
    <property type="match status" value="1"/>
</dbReference>
<dbReference type="Gene3D" id="3.30.70.270">
    <property type="match status" value="1"/>
</dbReference>
<dbReference type="InterPro" id="IPR001633">
    <property type="entry name" value="EAL_dom"/>
</dbReference>
<sequence>MMNKAAERHLQDEHLLDDISVNTTEICVPEDIFNSWQQTLDLISEIVDTPAVLIMRIHKNDNKMEVFASSKSTGNPYRRRHDNDNLGNGLYCETVIAQNCELHIPNALKDSDWDHNPDLKLGMIAYCGLPLLWPDNIPFGTICMLDNKEHSYSQKFRHLLARFQEAVVTNLATLYQQEKLRHLNQLLETRVQLRTHELAELSTKLIREIESRTSAEFSLEYSKNYDELTGLPMRSGLIDSLTQMLKQSKATETVTVLYFGLRKFKSINDSYGYLIGDQVLSQFSQRLKQYLDKDTLIARIAGSEFVIARSHKKTVSNDLELITKILDCCNAPFSLAGFTITVPSCMGVAQFPTDATTAEELLQKSSAAMSISKTEGARYSFFNQDTQSSIEQRYQLESHLVDALNNQELYLNYQPLVCLKTHRILGAEALLRWHNPVLGQVPPDKFINLAEHNGQIIEIGNFVLHSALAQAAHWQALQQSDFRIAINISPLQFRAPNFAEHIADLLTLYQLPTTSLELEITEGILLQDEHLAHDSIKKLQAQGIRISLDDFGTGYSSLSYLQKYSFNTLKIDRCFITNLEKNEQDRELTRAIIAMGKKLNLHVIAEGVETQEQDRFIQSEDCDYGQGYLYGKPTSADEFETNYLADLYSFQ</sequence>
<dbReference type="EMBL" id="RXNU01000004">
    <property type="protein sequence ID" value="RTR39139.1"/>
    <property type="molecule type" value="Genomic_DNA"/>
</dbReference>
<dbReference type="PANTHER" id="PTHR44757:SF2">
    <property type="entry name" value="BIOFILM ARCHITECTURE MAINTENANCE PROTEIN MBAA"/>
    <property type="match status" value="1"/>
</dbReference>
<dbReference type="CDD" id="cd01948">
    <property type="entry name" value="EAL"/>
    <property type="match status" value="1"/>
</dbReference>
<dbReference type="Proteomes" id="UP000267448">
    <property type="component" value="Unassembled WGS sequence"/>
</dbReference>
<dbReference type="AlphaFoldDB" id="A0A431WVA8"/>
<proteinExistence type="predicted"/>
<gene>
    <name evidence="3" type="ORF">EKG38_09440</name>
</gene>
<evidence type="ECO:0000313" key="3">
    <source>
        <dbReference type="EMBL" id="RTR39139.1"/>
    </source>
</evidence>
<dbReference type="InterPro" id="IPR029016">
    <property type="entry name" value="GAF-like_dom_sf"/>
</dbReference>
<organism evidence="3 4">
    <name type="scientific">Shewanella canadensis</name>
    <dbReference type="NCBI Taxonomy" id="271096"/>
    <lineage>
        <taxon>Bacteria</taxon>
        <taxon>Pseudomonadati</taxon>
        <taxon>Pseudomonadota</taxon>
        <taxon>Gammaproteobacteria</taxon>
        <taxon>Alteromonadales</taxon>
        <taxon>Shewanellaceae</taxon>
        <taxon>Shewanella</taxon>
    </lineage>
</organism>
<dbReference type="PANTHER" id="PTHR44757">
    <property type="entry name" value="DIGUANYLATE CYCLASE DGCP"/>
    <property type="match status" value="1"/>
</dbReference>
<protein>
    <submittedName>
        <fullName evidence="3">GGDEF domain-containing protein</fullName>
    </submittedName>
</protein>
<dbReference type="SMART" id="SM00052">
    <property type="entry name" value="EAL"/>
    <property type="match status" value="1"/>
</dbReference>
<dbReference type="Pfam" id="PF00563">
    <property type="entry name" value="EAL"/>
    <property type="match status" value="1"/>
</dbReference>
<dbReference type="CDD" id="cd01949">
    <property type="entry name" value="GGDEF"/>
    <property type="match status" value="1"/>
</dbReference>
<dbReference type="InterPro" id="IPR029787">
    <property type="entry name" value="Nucleotide_cyclase"/>
</dbReference>
<dbReference type="Pfam" id="PF00990">
    <property type="entry name" value="GGDEF"/>
    <property type="match status" value="1"/>
</dbReference>
<accession>A0A431WVA8</accession>
<dbReference type="InterPro" id="IPR000160">
    <property type="entry name" value="GGDEF_dom"/>
</dbReference>
<dbReference type="PROSITE" id="PS50883">
    <property type="entry name" value="EAL"/>
    <property type="match status" value="1"/>
</dbReference>
<dbReference type="SUPFAM" id="SSF55781">
    <property type="entry name" value="GAF domain-like"/>
    <property type="match status" value="1"/>
</dbReference>
<dbReference type="InterPro" id="IPR043128">
    <property type="entry name" value="Rev_trsase/Diguanyl_cyclase"/>
</dbReference>
<dbReference type="InterPro" id="IPR003018">
    <property type="entry name" value="GAF"/>
</dbReference>
<dbReference type="SUPFAM" id="SSF55073">
    <property type="entry name" value="Nucleotide cyclase"/>
    <property type="match status" value="1"/>
</dbReference>
<keyword evidence="4" id="KW-1185">Reference proteome</keyword>
<dbReference type="SMART" id="SM00267">
    <property type="entry name" value="GGDEF"/>
    <property type="match status" value="1"/>
</dbReference>
<dbReference type="InterPro" id="IPR035919">
    <property type="entry name" value="EAL_sf"/>
</dbReference>
<dbReference type="Gene3D" id="3.30.450.40">
    <property type="match status" value="1"/>
</dbReference>
<feature type="domain" description="GGDEF" evidence="2">
    <location>
        <begin position="252"/>
        <end position="385"/>
    </location>
</feature>
<dbReference type="NCBIfam" id="TIGR00254">
    <property type="entry name" value="GGDEF"/>
    <property type="match status" value="1"/>
</dbReference>
<evidence type="ECO:0000259" key="2">
    <source>
        <dbReference type="PROSITE" id="PS50887"/>
    </source>
</evidence>
<dbReference type="RefSeq" id="WP_126520010.1">
    <property type="nucleotide sequence ID" value="NZ_RXNU01000004.1"/>
</dbReference>
<comment type="caution">
    <text evidence="3">The sequence shown here is derived from an EMBL/GenBank/DDBJ whole genome shotgun (WGS) entry which is preliminary data.</text>
</comment>
<name>A0A431WVA8_9GAMM</name>